<dbReference type="EMBL" id="FNBX01000018">
    <property type="protein sequence ID" value="SDF91827.1"/>
    <property type="molecule type" value="Genomic_DNA"/>
</dbReference>
<dbReference type="SUPFAM" id="SSF52172">
    <property type="entry name" value="CheY-like"/>
    <property type="match status" value="1"/>
</dbReference>
<evidence type="ECO:0000259" key="9">
    <source>
        <dbReference type="PROSITE" id="PS51755"/>
    </source>
</evidence>
<dbReference type="InterPro" id="IPR016032">
    <property type="entry name" value="Sig_transdc_resp-reg_C-effctor"/>
</dbReference>
<name>A0A1G7PZT7_9BACT</name>
<reference evidence="11" key="1">
    <citation type="submission" date="2016-10" db="EMBL/GenBank/DDBJ databases">
        <authorList>
            <person name="Varghese N."/>
            <person name="Submissions S."/>
        </authorList>
    </citation>
    <scope>NUCLEOTIDE SEQUENCE [LARGE SCALE GENOMIC DNA]</scope>
    <source>
        <strain evidence="11">KHC7</strain>
    </source>
</reference>
<dbReference type="InterPro" id="IPR001789">
    <property type="entry name" value="Sig_transdc_resp-reg_receiver"/>
</dbReference>
<dbReference type="SMART" id="SM00862">
    <property type="entry name" value="Trans_reg_C"/>
    <property type="match status" value="1"/>
</dbReference>
<dbReference type="InterPro" id="IPR036388">
    <property type="entry name" value="WH-like_DNA-bd_sf"/>
</dbReference>
<dbReference type="Gene3D" id="6.10.250.690">
    <property type="match status" value="1"/>
</dbReference>
<dbReference type="Gene3D" id="1.10.10.10">
    <property type="entry name" value="Winged helix-like DNA-binding domain superfamily/Winged helix DNA-binding domain"/>
    <property type="match status" value="1"/>
</dbReference>
<dbReference type="GO" id="GO:0006355">
    <property type="term" value="P:regulation of DNA-templated transcription"/>
    <property type="evidence" value="ECO:0007669"/>
    <property type="project" value="InterPro"/>
</dbReference>
<evidence type="ECO:0000259" key="8">
    <source>
        <dbReference type="PROSITE" id="PS50110"/>
    </source>
</evidence>
<dbReference type="GO" id="GO:0005829">
    <property type="term" value="C:cytosol"/>
    <property type="evidence" value="ECO:0007669"/>
    <property type="project" value="TreeGrafter"/>
</dbReference>
<proteinExistence type="predicted"/>
<evidence type="ECO:0000256" key="7">
    <source>
        <dbReference type="PROSITE-ProRule" id="PRU01091"/>
    </source>
</evidence>
<dbReference type="InterPro" id="IPR011006">
    <property type="entry name" value="CheY-like_superfamily"/>
</dbReference>
<dbReference type="PANTHER" id="PTHR48111">
    <property type="entry name" value="REGULATOR OF RPOS"/>
    <property type="match status" value="1"/>
</dbReference>
<evidence type="ECO:0000313" key="10">
    <source>
        <dbReference type="EMBL" id="SDF91827.1"/>
    </source>
</evidence>
<dbReference type="InterPro" id="IPR039420">
    <property type="entry name" value="WalR-like"/>
</dbReference>
<dbReference type="OrthoDB" id="368799at2"/>
<evidence type="ECO:0000256" key="4">
    <source>
        <dbReference type="ARBA" id="ARBA00023125"/>
    </source>
</evidence>
<dbReference type="InterPro" id="IPR001867">
    <property type="entry name" value="OmpR/PhoB-type_DNA-bd"/>
</dbReference>
<dbReference type="GO" id="GO:0000976">
    <property type="term" value="F:transcription cis-regulatory region binding"/>
    <property type="evidence" value="ECO:0007669"/>
    <property type="project" value="TreeGrafter"/>
</dbReference>
<dbReference type="PANTHER" id="PTHR48111:SF22">
    <property type="entry name" value="REGULATOR OF RPOS"/>
    <property type="match status" value="1"/>
</dbReference>
<keyword evidence="4 7" id="KW-0238">DNA-binding</keyword>
<dbReference type="RefSeq" id="WP_092154839.1">
    <property type="nucleotide sequence ID" value="NZ_FNBX01000018.1"/>
</dbReference>
<feature type="modified residue" description="4-aspartylphosphate" evidence="6">
    <location>
        <position position="52"/>
    </location>
</feature>
<feature type="domain" description="OmpR/PhoB-type" evidence="9">
    <location>
        <begin position="124"/>
        <end position="221"/>
    </location>
</feature>
<organism evidence="10 11">
    <name type="scientific">Desulfovibrio legallii</name>
    <dbReference type="NCBI Taxonomy" id="571438"/>
    <lineage>
        <taxon>Bacteria</taxon>
        <taxon>Pseudomonadati</taxon>
        <taxon>Thermodesulfobacteriota</taxon>
        <taxon>Desulfovibrionia</taxon>
        <taxon>Desulfovibrionales</taxon>
        <taxon>Desulfovibrionaceae</taxon>
        <taxon>Desulfovibrio</taxon>
    </lineage>
</organism>
<dbReference type="PROSITE" id="PS51755">
    <property type="entry name" value="OMPR_PHOB"/>
    <property type="match status" value="1"/>
</dbReference>
<evidence type="ECO:0000256" key="6">
    <source>
        <dbReference type="PROSITE-ProRule" id="PRU00169"/>
    </source>
</evidence>
<dbReference type="Pfam" id="PF00072">
    <property type="entry name" value="Response_reg"/>
    <property type="match status" value="1"/>
</dbReference>
<evidence type="ECO:0000313" key="11">
    <source>
        <dbReference type="Proteomes" id="UP000199355"/>
    </source>
</evidence>
<keyword evidence="3" id="KW-0805">Transcription regulation</keyword>
<keyword evidence="1 6" id="KW-0597">Phosphoprotein</keyword>
<evidence type="ECO:0000256" key="1">
    <source>
        <dbReference type="ARBA" id="ARBA00022553"/>
    </source>
</evidence>
<dbReference type="Proteomes" id="UP000199355">
    <property type="component" value="Unassembled WGS sequence"/>
</dbReference>
<accession>A0A1G7PZT7</accession>
<keyword evidence="11" id="KW-1185">Reference proteome</keyword>
<dbReference type="SUPFAM" id="SSF46894">
    <property type="entry name" value="C-terminal effector domain of the bipartite response regulators"/>
    <property type="match status" value="1"/>
</dbReference>
<sequence length="224" mass="25110">MLQTLLVEDDVDLATTIVEYLELESVLCDYAATGSAGLRLALGNEYDAIMLDLNLPLLDGLSLCERLRREGNDTPVLMLTARERLEDKLAGFAVGTDDYLVKPFELRELAARLRALAQRRSGQVRVLRYADLVMDLEARTVTRQGRSVPLSPTGWRLLEALLRRAPQVVSRQKLLRDVWGEDAPDSDSLKVHLFHLRRAVDAAFTPKLLHTVAGHGVALRREED</sequence>
<dbReference type="STRING" id="571438.SAMN05192586_11837"/>
<evidence type="ECO:0000256" key="5">
    <source>
        <dbReference type="ARBA" id="ARBA00023163"/>
    </source>
</evidence>
<protein>
    <submittedName>
        <fullName evidence="10">DNA-binding response regulator, OmpR family, contains REC and winged-helix (WHTH) domain</fullName>
    </submittedName>
</protein>
<dbReference type="GO" id="GO:0032993">
    <property type="term" value="C:protein-DNA complex"/>
    <property type="evidence" value="ECO:0007669"/>
    <property type="project" value="TreeGrafter"/>
</dbReference>
<keyword evidence="5" id="KW-0804">Transcription</keyword>
<feature type="DNA-binding region" description="OmpR/PhoB-type" evidence="7">
    <location>
        <begin position="124"/>
        <end position="221"/>
    </location>
</feature>
<dbReference type="PROSITE" id="PS50110">
    <property type="entry name" value="RESPONSE_REGULATORY"/>
    <property type="match status" value="1"/>
</dbReference>
<dbReference type="Gene3D" id="3.40.50.2300">
    <property type="match status" value="1"/>
</dbReference>
<feature type="domain" description="Response regulatory" evidence="8">
    <location>
        <begin position="3"/>
        <end position="117"/>
    </location>
</feature>
<evidence type="ECO:0000256" key="2">
    <source>
        <dbReference type="ARBA" id="ARBA00023012"/>
    </source>
</evidence>
<dbReference type="SMART" id="SM00448">
    <property type="entry name" value="REC"/>
    <property type="match status" value="1"/>
</dbReference>
<dbReference type="AlphaFoldDB" id="A0A1G7PZT7"/>
<gene>
    <name evidence="10" type="ORF">SAMN05192586_11837</name>
</gene>
<dbReference type="GO" id="GO:0000156">
    <property type="term" value="F:phosphorelay response regulator activity"/>
    <property type="evidence" value="ECO:0007669"/>
    <property type="project" value="TreeGrafter"/>
</dbReference>
<dbReference type="Pfam" id="PF00486">
    <property type="entry name" value="Trans_reg_C"/>
    <property type="match status" value="1"/>
</dbReference>
<keyword evidence="2" id="KW-0902">Two-component regulatory system</keyword>
<dbReference type="CDD" id="cd00383">
    <property type="entry name" value="trans_reg_C"/>
    <property type="match status" value="1"/>
</dbReference>
<evidence type="ECO:0000256" key="3">
    <source>
        <dbReference type="ARBA" id="ARBA00023015"/>
    </source>
</evidence>